<keyword evidence="6" id="KW-0186">Copper</keyword>
<feature type="region of interest" description="Disordered" evidence="8">
    <location>
        <begin position="469"/>
        <end position="488"/>
    </location>
</feature>
<dbReference type="OrthoDB" id="6132182at2759"/>
<feature type="domain" description="Tyrosinase copper-binding" evidence="10">
    <location>
        <begin position="393"/>
        <end position="404"/>
    </location>
</feature>
<keyword evidence="7" id="KW-1015">Disulfide bond</keyword>
<dbReference type="InterPro" id="IPR050316">
    <property type="entry name" value="Tyrosinase/Hemocyanin"/>
</dbReference>
<evidence type="ECO:0000313" key="11">
    <source>
        <dbReference type="EMBL" id="PWA91493.1"/>
    </source>
</evidence>
<dbReference type="AlphaFoldDB" id="A0A2U1Q0M8"/>
<dbReference type="Proteomes" id="UP000245207">
    <property type="component" value="Unassembled WGS sequence"/>
</dbReference>
<dbReference type="InterPro" id="IPR022739">
    <property type="entry name" value="Polyphenol_oxidase_cen"/>
</dbReference>
<dbReference type="InterPro" id="IPR008922">
    <property type="entry name" value="Di-copper_centre_dom_sf"/>
</dbReference>
<feature type="domain" description="Tyrosinase copper-binding" evidence="9">
    <location>
        <begin position="222"/>
        <end position="239"/>
    </location>
</feature>
<dbReference type="InterPro" id="IPR022740">
    <property type="entry name" value="Polyphenol_oxidase_C"/>
</dbReference>
<dbReference type="Pfam" id="PF12143">
    <property type="entry name" value="PPO1_KFDV"/>
    <property type="match status" value="1"/>
</dbReference>
<dbReference type="Pfam" id="PF00264">
    <property type="entry name" value="Tyrosinase"/>
    <property type="match status" value="1"/>
</dbReference>
<dbReference type="PROSITE" id="PS00498">
    <property type="entry name" value="TYROSINASE_2"/>
    <property type="match status" value="1"/>
</dbReference>
<keyword evidence="3" id="KW-0479">Metal-binding</keyword>
<evidence type="ECO:0000259" key="9">
    <source>
        <dbReference type="PROSITE" id="PS00497"/>
    </source>
</evidence>
<evidence type="ECO:0000256" key="2">
    <source>
        <dbReference type="ARBA" id="ARBA00009928"/>
    </source>
</evidence>
<name>A0A2U1Q0M8_ARTAN</name>
<dbReference type="SUPFAM" id="SSF48056">
    <property type="entry name" value="Di-copper centre-containing domain"/>
    <property type="match status" value="1"/>
</dbReference>
<evidence type="ECO:0000259" key="10">
    <source>
        <dbReference type="PROSITE" id="PS00498"/>
    </source>
</evidence>
<evidence type="ECO:0000256" key="1">
    <source>
        <dbReference type="ARBA" id="ARBA00001973"/>
    </source>
</evidence>
<dbReference type="PANTHER" id="PTHR11474:SF97">
    <property type="entry name" value="CATECHOL OXIDASE"/>
    <property type="match status" value="1"/>
</dbReference>
<gene>
    <name evidence="11" type="ORF">CTI12_AA090330</name>
</gene>
<dbReference type="STRING" id="35608.A0A2U1Q0M8"/>
<keyword evidence="5" id="KW-0560">Oxidoreductase</keyword>
<dbReference type="PRINTS" id="PR00092">
    <property type="entry name" value="TYROSINASE"/>
</dbReference>
<evidence type="ECO:0000256" key="6">
    <source>
        <dbReference type="ARBA" id="ARBA00023008"/>
    </source>
</evidence>
<keyword evidence="12" id="KW-1185">Reference proteome</keyword>
<evidence type="ECO:0000256" key="7">
    <source>
        <dbReference type="ARBA" id="ARBA00023157"/>
    </source>
</evidence>
<dbReference type="InterPro" id="IPR002227">
    <property type="entry name" value="Tyrosinase_Cu-bd"/>
</dbReference>
<keyword evidence="4" id="KW-0883">Thioether bond</keyword>
<dbReference type="Gene3D" id="1.10.1280.10">
    <property type="entry name" value="Di-copper center containing domain from catechol oxidase"/>
    <property type="match status" value="1"/>
</dbReference>
<evidence type="ECO:0000313" key="12">
    <source>
        <dbReference type="Proteomes" id="UP000245207"/>
    </source>
</evidence>
<evidence type="ECO:0000256" key="5">
    <source>
        <dbReference type="ARBA" id="ARBA00023002"/>
    </source>
</evidence>
<organism evidence="11 12">
    <name type="scientific">Artemisia annua</name>
    <name type="common">Sweet wormwood</name>
    <dbReference type="NCBI Taxonomy" id="35608"/>
    <lineage>
        <taxon>Eukaryota</taxon>
        <taxon>Viridiplantae</taxon>
        <taxon>Streptophyta</taxon>
        <taxon>Embryophyta</taxon>
        <taxon>Tracheophyta</taxon>
        <taxon>Spermatophyta</taxon>
        <taxon>Magnoliopsida</taxon>
        <taxon>eudicotyledons</taxon>
        <taxon>Gunneridae</taxon>
        <taxon>Pentapetalae</taxon>
        <taxon>asterids</taxon>
        <taxon>campanulids</taxon>
        <taxon>Asterales</taxon>
        <taxon>Asteraceae</taxon>
        <taxon>Asteroideae</taxon>
        <taxon>Anthemideae</taxon>
        <taxon>Artemisiinae</taxon>
        <taxon>Artemisia</taxon>
    </lineage>
</organism>
<dbReference type="GO" id="GO:0046872">
    <property type="term" value="F:metal ion binding"/>
    <property type="evidence" value="ECO:0007669"/>
    <property type="project" value="UniProtKB-KW"/>
</dbReference>
<dbReference type="EMBL" id="PKPP01000539">
    <property type="protein sequence ID" value="PWA91493.1"/>
    <property type="molecule type" value="Genomic_DNA"/>
</dbReference>
<comment type="similarity">
    <text evidence="2">Belongs to the tyrosinase family.</text>
</comment>
<comment type="caution">
    <text evidence="11">The sequence shown here is derived from an EMBL/GenBank/DDBJ whole genome shotgun (WGS) entry which is preliminary data.</text>
</comment>
<dbReference type="PROSITE" id="PS00497">
    <property type="entry name" value="TYROSINASE_1"/>
    <property type="match status" value="1"/>
</dbReference>
<evidence type="ECO:0000256" key="3">
    <source>
        <dbReference type="ARBA" id="ARBA00022723"/>
    </source>
</evidence>
<dbReference type="Pfam" id="PF12142">
    <property type="entry name" value="PPO1_DWL"/>
    <property type="match status" value="1"/>
</dbReference>
<protein>
    <submittedName>
        <fullName evidence="11">Putative domain, di-copper centre, Polyphenol oxidase</fullName>
    </submittedName>
</protein>
<comment type="cofactor">
    <cofactor evidence="1">
        <name>Cu(2+)</name>
        <dbReference type="ChEBI" id="CHEBI:29036"/>
    </cofactor>
</comment>
<proteinExistence type="inferred from homology"/>
<dbReference type="PANTHER" id="PTHR11474">
    <property type="entry name" value="TYROSINASE FAMILY MEMBER"/>
    <property type="match status" value="1"/>
</dbReference>
<evidence type="ECO:0000256" key="4">
    <source>
        <dbReference type="ARBA" id="ARBA00022784"/>
    </source>
</evidence>
<dbReference type="GO" id="GO:0004097">
    <property type="term" value="F:catechol oxidase activity"/>
    <property type="evidence" value="ECO:0007669"/>
    <property type="project" value="InterPro"/>
</dbReference>
<reference evidence="11 12" key="1">
    <citation type="journal article" date="2018" name="Mol. Plant">
        <title>The genome of Artemisia annua provides insight into the evolution of Asteraceae family and artemisinin biosynthesis.</title>
        <authorList>
            <person name="Shen Q."/>
            <person name="Zhang L."/>
            <person name="Liao Z."/>
            <person name="Wang S."/>
            <person name="Yan T."/>
            <person name="Shi P."/>
            <person name="Liu M."/>
            <person name="Fu X."/>
            <person name="Pan Q."/>
            <person name="Wang Y."/>
            <person name="Lv Z."/>
            <person name="Lu X."/>
            <person name="Zhang F."/>
            <person name="Jiang W."/>
            <person name="Ma Y."/>
            <person name="Chen M."/>
            <person name="Hao X."/>
            <person name="Li L."/>
            <person name="Tang Y."/>
            <person name="Lv G."/>
            <person name="Zhou Y."/>
            <person name="Sun X."/>
            <person name="Brodelius P.E."/>
            <person name="Rose J.K.C."/>
            <person name="Tang K."/>
        </authorList>
    </citation>
    <scope>NUCLEOTIDE SEQUENCE [LARGE SCALE GENOMIC DNA]</scope>
    <source>
        <strain evidence="12">cv. Huhao1</strain>
        <tissue evidence="11">Leaf</tissue>
    </source>
</reference>
<accession>A0A2U1Q0M8</accession>
<sequence>MPSSLLLSATFTTSSCTPTSTFTNTPFITQPSFKTRTKQAHGFRVSCKANSPEDNENQLILPETQKLILPDNVDRRRLLVGLGGLYTASNIASLPSALANPIETPDIDAAKCDEVTSGIRDYPNAVRPRLCRPPKTGKAIKNYELPKDGAVRMRWAAHDNSDEKTYKENVEKYKLGIHLMRELDKTNPKHPHSFSQQAKIHCAYCNGGYTQVGFPEKILQIHNSWLFFPFHRWYLYFYERIIGKLIGDDTFALPYWNWDNPPGMTIPEIFIPEKDDSADFKNKNPIFDKYRDASHLPQVVNLFFNPSSQPKGSEQDRKRQISCNLGMVYRDLISNATDWEGFCGGKYAAGDGEPVGLQGSVEGNSHTAVHVWVGDPTQPNGEDMANFYSAGYDPLFYVHHANVDRMWKLWKDLKKDYPGHEEPTDKDWLDASYLFYDENEELVRVYNKDCVNLEDLKYDYAKEDTPWLKSRPTRRKEKSKDLSSATANVQTVEEALKNGPARVDPLLKFDVFVNDKVDTTSKLPTPCDPEFAGSYAQIPHSGQMGSMQTAGAASFGLNELLEDTKTEDNEYALVALVPRAGCEDLTVSGIEIKLVPYNKGGVV</sequence>
<evidence type="ECO:0000256" key="8">
    <source>
        <dbReference type="SAM" id="MobiDB-lite"/>
    </source>
</evidence>